<dbReference type="PATRIC" id="fig|1225176.3.peg.1910"/>
<evidence type="ECO:0000313" key="8">
    <source>
        <dbReference type="Proteomes" id="UP000004478"/>
    </source>
</evidence>
<evidence type="ECO:0000256" key="1">
    <source>
        <dbReference type="ARBA" id="ARBA00004496"/>
    </source>
</evidence>
<name>K1KZI2_CECL9</name>
<organism evidence="7 8">
    <name type="scientific">Cecembia lonarensis (strain CCUG 58316 / KCTC 22772 / LW9)</name>
    <dbReference type="NCBI Taxonomy" id="1225176"/>
    <lineage>
        <taxon>Bacteria</taxon>
        <taxon>Pseudomonadati</taxon>
        <taxon>Bacteroidota</taxon>
        <taxon>Cytophagia</taxon>
        <taxon>Cytophagales</taxon>
        <taxon>Cyclobacteriaceae</taxon>
        <taxon>Cecembia</taxon>
    </lineage>
</organism>
<dbReference type="PANTHER" id="PTHR33164:SF5">
    <property type="entry name" value="ORGANIC HYDROPEROXIDE RESISTANCE TRANSCRIPTIONAL REGULATOR"/>
    <property type="match status" value="1"/>
</dbReference>
<dbReference type="SMART" id="SM00347">
    <property type="entry name" value="HTH_MARR"/>
    <property type="match status" value="1"/>
</dbReference>
<keyword evidence="5" id="KW-0804">Transcription</keyword>
<evidence type="ECO:0000256" key="5">
    <source>
        <dbReference type="ARBA" id="ARBA00023163"/>
    </source>
</evidence>
<dbReference type="InterPro" id="IPR036388">
    <property type="entry name" value="WH-like_DNA-bd_sf"/>
</dbReference>
<comment type="caution">
    <text evidence="7">The sequence shown here is derived from an EMBL/GenBank/DDBJ whole genome shotgun (WGS) entry which is preliminary data.</text>
</comment>
<keyword evidence="8" id="KW-1185">Reference proteome</keyword>
<accession>K1KZI2</accession>
<keyword evidence="2" id="KW-0963">Cytoplasm</keyword>
<evidence type="ECO:0000256" key="3">
    <source>
        <dbReference type="ARBA" id="ARBA00023015"/>
    </source>
</evidence>
<dbReference type="EMBL" id="AMGM01000022">
    <property type="protein sequence ID" value="EKB49585.1"/>
    <property type="molecule type" value="Genomic_DNA"/>
</dbReference>
<keyword evidence="4" id="KW-0238">DNA-binding</keyword>
<evidence type="ECO:0000256" key="4">
    <source>
        <dbReference type="ARBA" id="ARBA00023125"/>
    </source>
</evidence>
<gene>
    <name evidence="7" type="primary">ohrR_1</name>
    <name evidence="7" type="ORF">B879_01789</name>
</gene>
<dbReference type="AlphaFoldDB" id="K1KZI2"/>
<dbReference type="OrthoDB" id="9806864at2"/>
<dbReference type="PRINTS" id="PR00598">
    <property type="entry name" value="HTHMARR"/>
</dbReference>
<sequence>MAIEEKEPGFPFYVVSRLISQAYREPLQTLGLTYPQYLVMLCLWEKDGLMVSQIGEKLCLDSGTLTPLLKRLETMNLVKRERSEADERRVTIELTYPGRALQNKANALASPLDAVFEDWEEKERVVFQELMARIQDKLQSQP</sequence>
<evidence type="ECO:0000313" key="7">
    <source>
        <dbReference type="EMBL" id="EKB49585.1"/>
    </source>
</evidence>
<dbReference type="InterPro" id="IPR039422">
    <property type="entry name" value="MarR/SlyA-like"/>
</dbReference>
<dbReference type="Pfam" id="PF22381">
    <property type="entry name" value="Staph_reg_Sar_Rot"/>
    <property type="match status" value="1"/>
</dbReference>
<dbReference type="PROSITE" id="PS50995">
    <property type="entry name" value="HTH_MARR_2"/>
    <property type="match status" value="1"/>
</dbReference>
<evidence type="ECO:0000259" key="6">
    <source>
        <dbReference type="PROSITE" id="PS50995"/>
    </source>
</evidence>
<reference evidence="7 8" key="1">
    <citation type="journal article" date="2012" name="J. Bacteriol.">
        <title>Draft Genome Sequence of Cecembia lonarensis Strain LW9T, Isolated from Lonar Lake, a Haloalkaline Lake in India.</title>
        <authorList>
            <person name="Shivaji S."/>
            <person name="Ara S."/>
            <person name="Singh A."/>
            <person name="Pinnaka A.K."/>
        </authorList>
    </citation>
    <scope>NUCLEOTIDE SEQUENCE [LARGE SCALE GENOMIC DNA]</scope>
    <source>
        <strain evidence="7 8">LW9</strain>
    </source>
</reference>
<dbReference type="GO" id="GO:0006950">
    <property type="term" value="P:response to stress"/>
    <property type="evidence" value="ECO:0007669"/>
    <property type="project" value="TreeGrafter"/>
</dbReference>
<dbReference type="GO" id="GO:0005737">
    <property type="term" value="C:cytoplasm"/>
    <property type="evidence" value="ECO:0007669"/>
    <property type="project" value="UniProtKB-SubCell"/>
</dbReference>
<dbReference type="SUPFAM" id="SSF46785">
    <property type="entry name" value="Winged helix' DNA-binding domain"/>
    <property type="match status" value="1"/>
</dbReference>
<dbReference type="PANTHER" id="PTHR33164">
    <property type="entry name" value="TRANSCRIPTIONAL REGULATOR, MARR FAMILY"/>
    <property type="match status" value="1"/>
</dbReference>
<dbReference type="InterPro" id="IPR055166">
    <property type="entry name" value="Transc_reg_Sar_Rot_HTH"/>
</dbReference>
<comment type="subcellular location">
    <subcellularLocation>
        <location evidence="1">Cytoplasm</location>
    </subcellularLocation>
</comment>
<dbReference type="InterPro" id="IPR036390">
    <property type="entry name" value="WH_DNA-bd_sf"/>
</dbReference>
<dbReference type="Gene3D" id="1.10.10.10">
    <property type="entry name" value="Winged helix-like DNA-binding domain superfamily/Winged helix DNA-binding domain"/>
    <property type="match status" value="1"/>
</dbReference>
<protein>
    <submittedName>
        <fullName evidence="7">Organic hydroperoxide resistance transcriptional regulator</fullName>
    </submittedName>
</protein>
<dbReference type="RefSeq" id="WP_009184820.1">
    <property type="nucleotide sequence ID" value="NZ_AMGM01000022.1"/>
</dbReference>
<feature type="domain" description="HTH marR-type" evidence="6">
    <location>
        <begin position="1"/>
        <end position="136"/>
    </location>
</feature>
<dbReference type="GO" id="GO:0003700">
    <property type="term" value="F:DNA-binding transcription factor activity"/>
    <property type="evidence" value="ECO:0007669"/>
    <property type="project" value="InterPro"/>
</dbReference>
<dbReference type="Proteomes" id="UP000004478">
    <property type="component" value="Unassembled WGS sequence"/>
</dbReference>
<proteinExistence type="predicted"/>
<dbReference type="GO" id="GO:0003677">
    <property type="term" value="F:DNA binding"/>
    <property type="evidence" value="ECO:0007669"/>
    <property type="project" value="UniProtKB-KW"/>
</dbReference>
<dbReference type="InterPro" id="IPR000835">
    <property type="entry name" value="HTH_MarR-typ"/>
</dbReference>
<keyword evidence="3" id="KW-0805">Transcription regulation</keyword>
<evidence type="ECO:0000256" key="2">
    <source>
        <dbReference type="ARBA" id="ARBA00022490"/>
    </source>
</evidence>